<evidence type="ECO:0000313" key="3">
    <source>
        <dbReference type="Proteomes" id="UP000195871"/>
    </source>
</evidence>
<protein>
    <submittedName>
        <fullName evidence="2">Uncharacterized protein</fullName>
    </submittedName>
</protein>
<dbReference type="AlphaFoldDB" id="A0A1Z8JMC7"/>
<evidence type="ECO:0000256" key="1">
    <source>
        <dbReference type="SAM" id="MobiDB-lite"/>
    </source>
</evidence>
<organism evidence="2 3">
    <name type="scientific">Pichia kudriavzevii</name>
    <name type="common">Yeast</name>
    <name type="synonym">Issatchenkia orientalis</name>
    <dbReference type="NCBI Taxonomy" id="4909"/>
    <lineage>
        <taxon>Eukaryota</taxon>
        <taxon>Fungi</taxon>
        <taxon>Dikarya</taxon>
        <taxon>Ascomycota</taxon>
        <taxon>Saccharomycotina</taxon>
        <taxon>Pichiomycetes</taxon>
        <taxon>Pichiales</taxon>
        <taxon>Pichiaceae</taxon>
        <taxon>Pichia</taxon>
    </lineage>
</organism>
<proteinExistence type="predicted"/>
<sequence length="319" mass="36881">MLLVHADNLSELINSNQIQDIYPIHDLVTAKLTSRYEYLSSNVFGTIYFSEYKSSFFYSNFEAEIVFDYLYRPNETTTRIIPCPLDFEESEEFNRKVSLYLTLYFMKHEGIKEPSIFFKNKLAIMNKSKGHAYYVFIVAKDRLLSEAYLATKYILKYHYVIPDAIVNYSYDEYYYSFILTLEAQFDVDEMVVQSLKRVPLTLAKSEKAEERKVSKIQVTEADKSRDISSPAHRESVSEFSILHLGNRSAMDKAGFYADDDDGNDADDDAPDTDDDADDDADDDEDEADDVHHDTVYDACDIGYGNDKEKGYSSFMMEYL</sequence>
<comment type="caution">
    <text evidence="2">The sequence shown here is derived from an EMBL/GenBank/DDBJ whole genome shotgun (WGS) entry which is preliminary data.</text>
</comment>
<accession>A0A1Z8JMC7</accession>
<dbReference type="EMBL" id="NHMM01000004">
    <property type="protein sequence ID" value="OUT21730.1"/>
    <property type="molecule type" value="Genomic_DNA"/>
</dbReference>
<reference evidence="2 3" key="1">
    <citation type="submission" date="2017-05" db="EMBL/GenBank/DDBJ databases">
        <title>The Genome Sequence of Candida krusei Ckrusei653.</title>
        <authorList>
            <person name="Cuomo C."/>
            <person name="Forche A."/>
            <person name="Young S."/>
            <person name="Abouelleil A."/>
            <person name="Cao P."/>
            <person name="Chapman S."/>
            <person name="Cusick C."/>
            <person name="Shea T."/>
            <person name="Nusbaum C."/>
            <person name="Birren B."/>
        </authorList>
    </citation>
    <scope>NUCLEOTIDE SEQUENCE [LARGE SCALE GENOMIC DNA]</scope>
    <source>
        <strain evidence="2 3">Ckrusei653</strain>
    </source>
</reference>
<feature type="region of interest" description="Disordered" evidence="1">
    <location>
        <begin position="213"/>
        <end position="232"/>
    </location>
</feature>
<gene>
    <name evidence="2" type="ORF">CAS74_002699</name>
</gene>
<name>A0A1Z8JMC7_PICKU</name>
<feature type="compositionally biased region" description="Acidic residues" evidence="1">
    <location>
        <begin position="257"/>
        <end position="288"/>
    </location>
</feature>
<dbReference type="Proteomes" id="UP000195871">
    <property type="component" value="Unassembled WGS sequence"/>
</dbReference>
<feature type="region of interest" description="Disordered" evidence="1">
    <location>
        <begin position="253"/>
        <end position="306"/>
    </location>
</feature>
<feature type="compositionally biased region" description="Basic and acidic residues" evidence="1">
    <location>
        <begin position="220"/>
        <end position="232"/>
    </location>
</feature>
<evidence type="ECO:0000313" key="2">
    <source>
        <dbReference type="EMBL" id="OUT21730.1"/>
    </source>
</evidence>